<name>A0A084G2R2_PSEDA</name>
<dbReference type="HOGENOM" id="CLU_028200_3_7_1"/>
<feature type="transmembrane region" description="Helical" evidence="6">
    <location>
        <begin position="166"/>
        <end position="187"/>
    </location>
</feature>
<evidence type="ECO:0000259" key="7">
    <source>
        <dbReference type="Pfam" id="PF20684"/>
    </source>
</evidence>
<dbReference type="Pfam" id="PF20684">
    <property type="entry name" value="Fung_rhodopsin"/>
    <property type="match status" value="1"/>
</dbReference>
<evidence type="ECO:0000256" key="2">
    <source>
        <dbReference type="ARBA" id="ARBA00022692"/>
    </source>
</evidence>
<feature type="transmembrane region" description="Helical" evidence="6">
    <location>
        <begin position="90"/>
        <end position="110"/>
    </location>
</feature>
<evidence type="ECO:0000313" key="8">
    <source>
        <dbReference type="EMBL" id="KEZ41624.1"/>
    </source>
</evidence>
<keyword evidence="2 6" id="KW-0812">Transmembrane</keyword>
<proteinExistence type="inferred from homology"/>
<protein>
    <recommendedName>
        <fullName evidence="7">Rhodopsin domain-containing protein</fullName>
    </recommendedName>
</protein>
<dbReference type="GO" id="GO:0016020">
    <property type="term" value="C:membrane"/>
    <property type="evidence" value="ECO:0007669"/>
    <property type="project" value="UniProtKB-SubCell"/>
</dbReference>
<dbReference type="GeneID" id="27726005"/>
<comment type="caution">
    <text evidence="8">The sequence shown here is derived from an EMBL/GenBank/DDBJ whole genome shotgun (WGS) entry which is preliminary data.</text>
</comment>
<keyword evidence="9" id="KW-1185">Reference proteome</keyword>
<reference evidence="8 9" key="1">
    <citation type="journal article" date="2014" name="Genome Announc.">
        <title>Draft genome sequence of the pathogenic fungus Scedosporium apiospermum.</title>
        <authorList>
            <person name="Vandeputte P."/>
            <person name="Ghamrawi S."/>
            <person name="Rechenmann M."/>
            <person name="Iltis A."/>
            <person name="Giraud S."/>
            <person name="Fleury M."/>
            <person name="Thornton C."/>
            <person name="Delhaes L."/>
            <person name="Meyer W."/>
            <person name="Papon N."/>
            <person name="Bouchara J.P."/>
        </authorList>
    </citation>
    <scope>NUCLEOTIDE SEQUENCE [LARGE SCALE GENOMIC DNA]</scope>
    <source>
        <strain evidence="8 9">IHEM 14462</strain>
    </source>
</reference>
<evidence type="ECO:0000256" key="4">
    <source>
        <dbReference type="ARBA" id="ARBA00023136"/>
    </source>
</evidence>
<dbReference type="InterPro" id="IPR049326">
    <property type="entry name" value="Rhodopsin_dom_fungi"/>
</dbReference>
<dbReference type="KEGG" id="sapo:SAPIO_CDS6933"/>
<dbReference type="PANTHER" id="PTHR33048">
    <property type="entry name" value="PTH11-LIKE INTEGRAL MEMBRANE PROTEIN (AFU_ORTHOLOGUE AFUA_5G11245)"/>
    <property type="match status" value="1"/>
</dbReference>
<evidence type="ECO:0000256" key="3">
    <source>
        <dbReference type="ARBA" id="ARBA00022989"/>
    </source>
</evidence>
<dbReference type="PANTHER" id="PTHR33048:SF42">
    <property type="entry name" value="INTEGRAL MEMBRANE PROTEIN"/>
    <property type="match status" value="1"/>
</dbReference>
<keyword evidence="4 6" id="KW-0472">Membrane</keyword>
<evidence type="ECO:0000256" key="5">
    <source>
        <dbReference type="ARBA" id="ARBA00038359"/>
    </source>
</evidence>
<dbReference type="EMBL" id="JOWA01000109">
    <property type="protein sequence ID" value="KEZ41624.1"/>
    <property type="molecule type" value="Genomic_DNA"/>
</dbReference>
<sequence>MSLRSRIAQRPAANALVQTPAQPAVDNGLRIFSKLRRKRSLWWDDYVLTASWGALAVSCSLLSACVSLGYGRRNSDILPENFDNVLLLSYAAGFASIVAALWSKISFALTLLRISTGRMKGFLWFIVITVNLVLGANATIHWVQCWPLDRLWHPQSHGKCWPRRTVIYYNIFAAAYSGAVDIVLALLPYEYEYFRRDYVFPEDNHG</sequence>
<accession>A0A084G2R2</accession>
<feature type="transmembrane region" description="Helical" evidence="6">
    <location>
        <begin position="46"/>
        <end position="70"/>
    </location>
</feature>
<feature type="domain" description="Rhodopsin" evidence="7">
    <location>
        <begin position="29"/>
        <end position="189"/>
    </location>
</feature>
<dbReference type="OMA" id="ISTNIIM"/>
<dbReference type="Proteomes" id="UP000028545">
    <property type="component" value="Unassembled WGS sequence"/>
</dbReference>
<gene>
    <name evidence="8" type="ORF">SAPIO_CDS6933</name>
</gene>
<dbReference type="OrthoDB" id="5417887at2759"/>
<evidence type="ECO:0000256" key="6">
    <source>
        <dbReference type="SAM" id="Phobius"/>
    </source>
</evidence>
<dbReference type="AlphaFoldDB" id="A0A084G2R2"/>
<evidence type="ECO:0000313" key="9">
    <source>
        <dbReference type="Proteomes" id="UP000028545"/>
    </source>
</evidence>
<keyword evidence="3 6" id="KW-1133">Transmembrane helix</keyword>
<organism evidence="8 9">
    <name type="scientific">Pseudallescheria apiosperma</name>
    <name type="common">Scedosporium apiospermum</name>
    <dbReference type="NCBI Taxonomy" id="563466"/>
    <lineage>
        <taxon>Eukaryota</taxon>
        <taxon>Fungi</taxon>
        <taxon>Dikarya</taxon>
        <taxon>Ascomycota</taxon>
        <taxon>Pezizomycotina</taxon>
        <taxon>Sordariomycetes</taxon>
        <taxon>Hypocreomycetidae</taxon>
        <taxon>Microascales</taxon>
        <taxon>Microascaceae</taxon>
        <taxon>Scedosporium</taxon>
    </lineage>
</organism>
<feature type="transmembrane region" description="Helical" evidence="6">
    <location>
        <begin position="122"/>
        <end position="143"/>
    </location>
</feature>
<comment type="subcellular location">
    <subcellularLocation>
        <location evidence="1">Membrane</location>
        <topology evidence="1">Multi-pass membrane protein</topology>
    </subcellularLocation>
</comment>
<dbReference type="VEuPathDB" id="FungiDB:SAPIO_CDS6933"/>
<comment type="similarity">
    <text evidence="5">Belongs to the SAT4 family.</text>
</comment>
<dbReference type="InterPro" id="IPR052337">
    <property type="entry name" value="SAT4-like"/>
</dbReference>
<evidence type="ECO:0000256" key="1">
    <source>
        <dbReference type="ARBA" id="ARBA00004141"/>
    </source>
</evidence>
<dbReference type="RefSeq" id="XP_016641423.1">
    <property type="nucleotide sequence ID" value="XM_016788899.1"/>
</dbReference>